<dbReference type="AlphaFoldDB" id="A0A9W7W047"/>
<dbReference type="EMBL" id="RIBY02002200">
    <property type="protein sequence ID" value="KAH9822911.1"/>
    <property type="molecule type" value="Genomic_DNA"/>
</dbReference>
<feature type="compositionally biased region" description="Low complexity" evidence="2">
    <location>
        <begin position="1082"/>
        <end position="1098"/>
    </location>
</feature>
<accession>A0A9W7W047</accession>
<feature type="region of interest" description="Disordered" evidence="2">
    <location>
        <begin position="1082"/>
        <end position="1126"/>
    </location>
</feature>
<keyword evidence="4" id="KW-1185">Reference proteome</keyword>
<protein>
    <submittedName>
        <fullName evidence="3">Biological adhesion</fullName>
    </submittedName>
</protein>
<feature type="coiled-coil region" evidence="1">
    <location>
        <begin position="209"/>
        <end position="298"/>
    </location>
</feature>
<evidence type="ECO:0000313" key="3">
    <source>
        <dbReference type="EMBL" id="KAH9822911.1"/>
    </source>
</evidence>
<feature type="compositionally biased region" description="Basic residues" evidence="2">
    <location>
        <begin position="53"/>
        <end position="64"/>
    </location>
</feature>
<gene>
    <name evidence="3" type="ORF">Tdes44962_MAKER00739</name>
</gene>
<feature type="compositionally biased region" description="Acidic residues" evidence="2">
    <location>
        <begin position="1117"/>
        <end position="1126"/>
    </location>
</feature>
<dbReference type="PANTHER" id="PTHR43941:SF1">
    <property type="entry name" value="STRUCTURAL MAINTENANCE OF CHROMOSOMES PROTEIN 2"/>
    <property type="match status" value="1"/>
</dbReference>
<evidence type="ECO:0000256" key="1">
    <source>
        <dbReference type="SAM" id="Coils"/>
    </source>
</evidence>
<proteinExistence type="predicted"/>
<comment type="caution">
    <text evidence="3">The sequence shown here is derived from an EMBL/GenBank/DDBJ whole genome shotgun (WGS) entry which is preliminary data.</text>
</comment>
<feature type="region of interest" description="Disordered" evidence="2">
    <location>
        <begin position="1"/>
        <end position="85"/>
    </location>
</feature>
<dbReference type="GO" id="GO:0000785">
    <property type="term" value="C:chromatin"/>
    <property type="evidence" value="ECO:0007669"/>
    <property type="project" value="TreeGrafter"/>
</dbReference>
<name>A0A9W7W047_9PEZI</name>
<dbReference type="PANTHER" id="PTHR43941">
    <property type="entry name" value="STRUCTURAL MAINTENANCE OF CHROMOSOMES PROTEIN 2"/>
    <property type="match status" value="1"/>
</dbReference>
<evidence type="ECO:0000256" key="2">
    <source>
        <dbReference type="SAM" id="MobiDB-lite"/>
    </source>
</evidence>
<dbReference type="GO" id="GO:0003682">
    <property type="term" value="F:chromatin binding"/>
    <property type="evidence" value="ECO:0007669"/>
    <property type="project" value="TreeGrafter"/>
</dbReference>
<organism evidence="3 4">
    <name type="scientific">Teratosphaeria destructans</name>
    <dbReference type="NCBI Taxonomy" id="418781"/>
    <lineage>
        <taxon>Eukaryota</taxon>
        <taxon>Fungi</taxon>
        <taxon>Dikarya</taxon>
        <taxon>Ascomycota</taxon>
        <taxon>Pezizomycotina</taxon>
        <taxon>Dothideomycetes</taxon>
        <taxon>Dothideomycetidae</taxon>
        <taxon>Mycosphaerellales</taxon>
        <taxon>Teratosphaeriaceae</taxon>
        <taxon>Teratosphaeria</taxon>
    </lineage>
</organism>
<evidence type="ECO:0000313" key="4">
    <source>
        <dbReference type="Proteomes" id="UP001138500"/>
    </source>
</evidence>
<dbReference type="OrthoDB" id="3532430at2759"/>
<dbReference type="GO" id="GO:0000793">
    <property type="term" value="C:condensed chromosome"/>
    <property type="evidence" value="ECO:0007669"/>
    <property type="project" value="TreeGrafter"/>
</dbReference>
<dbReference type="GO" id="GO:0007076">
    <property type="term" value="P:mitotic chromosome condensation"/>
    <property type="evidence" value="ECO:0007669"/>
    <property type="project" value="TreeGrafter"/>
</dbReference>
<dbReference type="GO" id="GO:0000796">
    <property type="term" value="C:condensin complex"/>
    <property type="evidence" value="ECO:0007669"/>
    <property type="project" value="TreeGrafter"/>
</dbReference>
<reference evidence="3 4" key="1">
    <citation type="journal article" date="2018" name="IMA Fungus">
        <title>IMA Genome-F 10: Nine draft genome sequences of Claviceps purpurea s.lat., including C. arundinis, C. humidiphila, and C. cf. spartinae, pseudomolecules for the pitch canker pathogen Fusarium circinatum, draft genome of Davidsoniella eucalypti, Grosmannia galeiformis, Quambalaria eucalypti, and Teratosphaeria destructans.</title>
        <authorList>
            <person name="Wingfield B.D."/>
            <person name="Liu M."/>
            <person name="Nguyen H.D."/>
            <person name="Lane F.A."/>
            <person name="Morgan S.W."/>
            <person name="De Vos L."/>
            <person name="Wilken P.M."/>
            <person name="Duong T.A."/>
            <person name="Aylward J."/>
            <person name="Coetzee M.P."/>
            <person name="Dadej K."/>
            <person name="De Beer Z.W."/>
            <person name="Findlay W."/>
            <person name="Havenga M."/>
            <person name="Kolarik M."/>
            <person name="Menzies J.G."/>
            <person name="Naidoo K."/>
            <person name="Pochopski O."/>
            <person name="Shoukouhi P."/>
            <person name="Santana Q.C."/>
            <person name="Seifert K.A."/>
            <person name="Soal N."/>
            <person name="Steenkamp E.T."/>
            <person name="Tatham C.T."/>
            <person name="van der Nest M.A."/>
            <person name="Wingfield M.J."/>
        </authorList>
    </citation>
    <scope>NUCLEOTIDE SEQUENCE [LARGE SCALE GENOMIC DNA]</scope>
    <source>
        <strain evidence="3">CMW44962</strain>
    </source>
</reference>
<feature type="compositionally biased region" description="Polar residues" evidence="2">
    <location>
        <begin position="34"/>
        <end position="49"/>
    </location>
</feature>
<reference evidence="3 4" key="2">
    <citation type="journal article" date="2021" name="Curr. Genet.">
        <title>Genetic response to nitrogen starvation in the aggressive Eucalyptus foliar pathogen Teratosphaeria destructans.</title>
        <authorList>
            <person name="Havenga M."/>
            <person name="Wingfield B.D."/>
            <person name="Wingfield M.J."/>
            <person name="Dreyer L.L."/>
            <person name="Roets F."/>
            <person name="Aylward J."/>
        </authorList>
    </citation>
    <scope>NUCLEOTIDE SEQUENCE [LARGE SCALE GENOMIC DNA]</scope>
    <source>
        <strain evidence="3">CMW44962</strain>
    </source>
</reference>
<dbReference type="Proteomes" id="UP001138500">
    <property type="component" value="Unassembled WGS sequence"/>
</dbReference>
<sequence>MPPKGTRSKAGPSSQPLPEKPTRASGRKRRHSDASNVSDGPSSSQSMVSAANKRQKKGRGKPKKLASTEPETIVEEEEEVVEQDELQADLTAHHRATLQQEDDAIMEDEVDATEVRSKHVRFGNGEELDEEEEVSTATNITPHPRKTLVTMKTKRRATMSPAGGSKRQRTISRASLPAVFTQDDGEGTRLTQTFQFAPLSAVLDERIRRRLRRNRLSEEQNEIEDLAKRDRRTTAELELLKQEAYDRNQQIEELVFQLEAQRQNVINLSDDDEEHEKVRELEAEVAELKRELAAHISNHRLEDHVEIEPDNNMMVLDTHEDVEYPQLTQKTTDKYETGGDVSVITTTKTAGSRKSLSQATAAWESEREDYRSAIAVFSQEVNEAKAALEILRIELNGLGFGVADGQDGYLVILQSIRESFARIRDFMDDELPETVPDNATSSDLVEILVGNCRDVIQQLRAKQEDLSNKDTIIADLGNQVNGLIEHLAEAKIRRDTLEEQWRKLDVDNESKERSIDELEEELITANARVEELEDELAVKRQEASTLGNDHQQAIRSIEKLTISLENYRTEESRLQDLITRMEQEHRETVAKMAKEREETVDELEAKLDAEMDLRNKAEVLIKERQTEITRLEILVEQTATERDELQITLDSVKAERDLELEARETAEAELEQKDVTIEDLETRVTRLEEELQSLNTTLEQLRQINESERTQREAAEEELDDRNIQLEESKEKLVSMGKEANELRFKLHTAQQQHNDRVKELEAAASERDEQYQVDIAEEVARRETADELAQERSLQIADLQTKLEELELQMRNALAERDARIAELENESAEKSEEIEGLKLDLTSAENDLDVERTRFLDLKEESGASIRALQDTIAQHEASIQQLQEQEITLTDLHNSEVDDRNTQIADLHAQVEELTAVKTKLEKEKSGLERRVESEAEALLLLQNEKEDEIEHLNNLLREKQEKIVVVEQKAVEADRRWQEVLDAKDEELENMRIEAEEQTTTTTTATDQLKNLLAEYKAYIVRSSDTIRSLQTQYANALAAAEEEGNAQIADGDAVFAELNAIDVEGLLGKTVTTKKTVVTQSSAGASSSSTSGARRGRGRKSKRGMDSGIGMDGEDETELAA</sequence>
<keyword evidence="1" id="KW-0175">Coiled coil</keyword>
<feature type="coiled-coil region" evidence="1">
    <location>
        <begin position="790"/>
        <end position="1005"/>
    </location>
</feature>
<feature type="compositionally biased region" description="Acidic residues" evidence="2">
    <location>
        <begin position="72"/>
        <end position="85"/>
    </location>
</feature>
<feature type="coiled-coil region" evidence="1">
    <location>
        <begin position="480"/>
        <end position="732"/>
    </location>
</feature>